<accession>A0ABY6KFA6</accession>
<dbReference type="Pfam" id="PF08075">
    <property type="entry name" value="NOPS"/>
    <property type="match status" value="1"/>
</dbReference>
<dbReference type="EMBL" id="CP092867">
    <property type="protein sequence ID" value="UYV67238.1"/>
    <property type="molecule type" value="Genomic_DNA"/>
</dbReference>
<proteinExistence type="predicted"/>
<keyword evidence="2 3" id="KW-0694">RNA-binding</keyword>
<dbReference type="SMART" id="SM00360">
    <property type="entry name" value="RRM"/>
    <property type="match status" value="2"/>
</dbReference>
<evidence type="ECO:0000256" key="4">
    <source>
        <dbReference type="SAM" id="MobiDB-lite"/>
    </source>
</evidence>
<feature type="region of interest" description="Disordered" evidence="4">
    <location>
        <begin position="270"/>
        <end position="293"/>
    </location>
</feature>
<reference evidence="6 7" key="1">
    <citation type="submission" date="2022-01" db="EMBL/GenBank/DDBJ databases">
        <title>A chromosomal length assembly of Cordylochernes scorpioides.</title>
        <authorList>
            <person name="Zeh D."/>
            <person name="Zeh J."/>
        </authorList>
    </citation>
    <scope>NUCLEOTIDE SEQUENCE [LARGE SCALE GENOMIC DNA]</scope>
    <source>
        <strain evidence="6">IN4F17</strain>
        <tissue evidence="6">Whole Body</tissue>
    </source>
</reference>
<dbReference type="Proteomes" id="UP001235939">
    <property type="component" value="Chromosome 05"/>
</dbReference>
<name>A0ABY6KFA6_9ARAC</name>
<dbReference type="PANTHER" id="PTHR23189">
    <property type="entry name" value="RNA RECOGNITION MOTIF-CONTAINING"/>
    <property type="match status" value="1"/>
</dbReference>
<feature type="compositionally biased region" description="Low complexity" evidence="4">
    <location>
        <begin position="67"/>
        <end position="81"/>
    </location>
</feature>
<feature type="compositionally biased region" description="Basic and acidic residues" evidence="4">
    <location>
        <begin position="394"/>
        <end position="403"/>
    </location>
</feature>
<evidence type="ECO:0000313" key="6">
    <source>
        <dbReference type="EMBL" id="UYV67238.1"/>
    </source>
</evidence>
<feature type="non-terminal residue" evidence="6">
    <location>
        <position position="1"/>
    </location>
</feature>
<feature type="compositionally biased region" description="Basic and acidic residues" evidence="4">
    <location>
        <begin position="82"/>
        <end position="93"/>
    </location>
</feature>
<dbReference type="InterPro" id="IPR012677">
    <property type="entry name" value="Nucleotide-bd_a/b_plait_sf"/>
</dbReference>
<evidence type="ECO:0000259" key="5">
    <source>
        <dbReference type="PROSITE" id="PS50102"/>
    </source>
</evidence>
<evidence type="ECO:0000313" key="7">
    <source>
        <dbReference type="Proteomes" id="UP001235939"/>
    </source>
</evidence>
<dbReference type="SUPFAM" id="SSF54928">
    <property type="entry name" value="RNA-binding domain, RBD"/>
    <property type="match status" value="1"/>
</dbReference>
<feature type="region of interest" description="Disordered" evidence="4">
    <location>
        <begin position="394"/>
        <end position="430"/>
    </location>
</feature>
<feature type="domain" description="RRM" evidence="5">
    <location>
        <begin position="116"/>
        <end position="188"/>
    </location>
</feature>
<gene>
    <name evidence="6" type="ORF">LAZ67_5000012</name>
</gene>
<dbReference type="Gene3D" id="3.30.70.330">
    <property type="match status" value="2"/>
</dbReference>
<organism evidence="6 7">
    <name type="scientific">Cordylochernes scorpioides</name>
    <dbReference type="NCBI Taxonomy" id="51811"/>
    <lineage>
        <taxon>Eukaryota</taxon>
        <taxon>Metazoa</taxon>
        <taxon>Ecdysozoa</taxon>
        <taxon>Arthropoda</taxon>
        <taxon>Chelicerata</taxon>
        <taxon>Arachnida</taxon>
        <taxon>Pseudoscorpiones</taxon>
        <taxon>Cheliferoidea</taxon>
        <taxon>Chernetidae</taxon>
        <taxon>Cordylochernes</taxon>
    </lineage>
</organism>
<dbReference type="CDD" id="cd12931">
    <property type="entry name" value="eNOPS_SF"/>
    <property type="match status" value="1"/>
</dbReference>
<keyword evidence="7" id="KW-1185">Reference proteome</keyword>
<dbReference type="InterPro" id="IPR012975">
    <property type="entry name" value="NOPS"/>
</dbReference>
<dbReference type="InterPro" id="IPR000504">
    <property type="entry name" value="RRM_dom"/>
</dbReference>
<dbReference type="Gene3D" id="6.10.250.1170">
    <property type="match status" value="1"/>
</dbReference>
<dbReference type="CDD" id="cd12332">
    <property type="entry name" value="RRM1_p54nrb_like"/>
    <property type="match status" value="1"/>
</dbReference>
<sequence>MEQQLPARMSLDVTGVFFSRHQLSAWKSGVINCLGFWAKGGLNDRYDRRNYNSNRDYRSKNDRRPFNQTQNQQENNAATTEVKAETPKKETKQENLAPKIEQPNVKPSEKKFTGRCRLFVGNLPNNLTQEEFKKLFEPYGESGELFLNAQKGFGFVKLETRQVAERAKAEIDGIQKDGRVLRVKFASNGAAVKVKNLSPWVTNELLETAFAHFGEIERAVVVVNDRGRPIGEGIVEFAKKQSATAAIKTCTQQCYLLSSCPRPVSVEGLETRDEEDGFPEKMAPRNNPEYQKDREMGPRFAKMGTFEHEYAERWKKLYAVEDQKRDFLEKEIQTARRQMEEEMEMTYYDHEANVLREKLRRLEEQASLMQRDREMRLQAERRFDDEIQQNEMMLREQEEEILRPRVQRNGQRNMMDKQGVMPEDMVATGG</sequence>
<protein>
    <submittedName>
        <fullName evidence="6">PSPC1</fullName>
    </submittedName>
</protein>
<feature type="domain" description="RRM" evidence="5">
    <location>
        <begin position="190"/>
        <end position="271"/>
    </location>
</feature>
<dbReference type="PROSITE" id="PS50102">
    <property type="entry name" value="RRM"/>
    <property type="match status" value="2"/>
</dbReference>
<keyword evidence="1" id="KW-0677">Repeat</keyword>
<evidence type="ECO:0000256" key="2">
    <source>
        <dbReference type="ARBA" id="ARBA00022884"/>
    </source>
</evidence>
<dbReference type="InterPro" id="IPR035979">
    <property type="entry name" value="RBD_domain_sf"/>
</dbReference>
<evidence type="ECO:0000256" key="1">
    <source>
        <dbReference type="ARBA" id="ARBA00022737"/>
    </source>
</evidence>
<evidence type="ECO:0000256" key="3">
    <source>
        <dbReference type="PROSITE-ProRule" id="PRU00176"/>
    </source>
</evidence>
<dbReference type="Pfam" id="PF00076">
    <property type="entry name" value="RRM_1"/>
    <property type="match status" value="2"/>
</dbReference>
<feature type="compositionally biased region" description="Basic and acidic residues" evidence="4">
    <location>
        <begin position="48"/>
        <end position="65"/>
    </location>
</feature>
<feature type="region of interest" description="Disordered" evidence="4">
    <location>
        <begin position="48"/>
        <end position="108"/>
    </location>
</feature>